<dbReference type="GO" id="GO:0007020">
    <property type="term" value="P:microtubule nucleation"/>
    <property type="evidence" value="ECO:0007669"/>
    <property type="project" value="TreeGrafter"/>
</dbReference>
<dbReference type="AlphaFoldDB" id="A0AAN8LXB1"/>
<evidence type="ECO:0000256" key="1">
    <source>
        <dbReference type="ARBA" id="ARBA00006652"/>
    </source>
</evidence>
<gene>
    <name evidence="5" type="ORF">J4Q44_G00124720</name>
</gene>
<dbReference type="EMBL" id="JAGTTL010000010">
    <property type="protein sequence ID" value="KAK6317072.1"/>
    <property type="molecule type" value="Genomic_DNA"/>
</dbReference>
<dbReference type="GO" id="GO:0031116">
    <property type="term" value="P:positive regulation of microtubule polymerization"/>
    <property type="evidence" value="ECO:0007669"/>
    <property type="project" value="TreeGrafter"/>
</dbReference>
<dbReference type="InterPro" id="IPR026179">
    <property type="entry name" value="Slain"/>
</dbReference>
<keyword evidence="6" id="KW-1185">Reference proteome</keyword>
<reference evidence="5 6" key="1">
    <citation type="submission" date="2021-04" db="EMBL/GenBank/DDBJ databases">
        <authorList>
            <person name="De Guttry C."/>
            <person name="Zahm M."/>
            <person name="Klopp C."/>
            <person name="Cabau C."/>
            <person name="Louis A."/>
            <person name="Berthelot C."/>
            <person name="Parey E."/>
            <person name="Roest Crollius H."/>
            <person name="Montfort J."/>
            <person name="Robinson-Rechavi M."/>
            <person name="Bucao C."/>
            <person name="Bouchez O."/>
            <person name="Gislard M."/>
            <person name="Lluch J."/>
            <person name="Milhes M."/>
            <person name="Lampietro C."/>
            <person name="Lopez Roques C."/>
            <person name="Donnadieu C."/>
            <person name="Braasch I."/>
            <person name="Desvignes T."/>
            <person name="Postlethwait J."/>
            <person name="Bobe J."/>
            <person name="Wedekind C."/>
            <person name="Guiguen Y."/>
        </authorList>
    </citation>
    <scope>NUCLEOTIDE SEQUENCE [LARGE SCALE GENOMIC DNA]</scope>
    <source>
        <strain evidence="5">Cs_M1</strain>
        <tissue evidence="5">Blood</tissue>
    </source>
</reference>
<dbReference type="GO" id="GO:0035371">
    <property type="term" value="C:microtubule plus-end"/>
    <property type="evidence" value="ECO:0007669"/>
    <property type="project" value="TreeGrafter"/>
</dbReference>
<feature type="region of interest" description="Disordered" evidence="4">
    <location>
        <begin position="234"/>
        <end position="277"/>
    </location>
</feature>
<proteinExistence type="inferred from homology"/>
<protein>
    <submittedName>
        <fullName evidence="5">Uncharacterized protein</fullName>
    </submittedName>
</protein>
<comment type="caution">
    <text evidence="5">The sequence shown here is derived from an EMBL/GenBank/DDBJ whole genome shotgun (WGS) entry which is preliminary data.</text>
</comment>
<evidence type="ECO:0000256" key="3">
    <source>
        <dbReference type="SAM" id="Coils"/>
    </source>
</evidence>
<organism evidence="5 6">
    <name type="scientific">Coregonus suidteri</name>
    <dbReference type="NCBI Taxonomy" id="861788"/>
    <lineage>
        <taxon>Eukaryota</taxon>
        <taxon>Metazoa</taxon>
        <taxon>Chordata</taxon>
        <taxon>Craniata</taxon>
        <taxon>Vertebrata</taxon>
        <taxon>Euteleostomi</taxon>
        <taxon>Actinopterygii</taxon>
        <taxon>Neopterygii</taxon>
        <taxon>Teleostei</taxon>
        <taxon>Protacanthopterygii</taxon>
        <taxon>Salmoniformes</taxon>
        <taxon>Salmonidae</taxon>
        <taxon>Coregoninae</taxon>
        <taxon>Coregonus</taxon>
    </lineage>
</organism>
<dbReference type="Proteomes" id="UP001356427">
    <property type="component" value="Unassembled WGS sequence"/>
</dbReference>
<keyword evidence="2 3" id="KW-0175">Coiled coil</keyword>
<feature type="coiled-coil region" evidence="3">
    <location>
        <begin position="13"/>
        <end position="40"/>
    </location>
</feature>
<feature type="region of interest" description="Disordered" evidence="4">
    <location>
        <begin position="429"/>
        <end position="496"/>
    </location>
</feature>
<evidence type="ECO:0000256" key="4">
    <source>
        <dbReference type="SAM" id="MobiDB-lite"/>
    </source>
</evidence>
<feature type="compositionally biased region" description="Polar residues" evidence="4">
    <location>
        <begin position="361"/>
        <end position="388"/>
    </location>
</feature>
<dbReference type="Pfam" id="PF15301">
    <property type="entry name" value="SLAIN"/>
    <property type="match status" value="1"/>
</dbReference>
<evidence type="ECO:0000256" key="2">
    <source>
        <dbReference type="ARBA" id="ARBA00023054"/>
    </source>
</evidence>
<evidence type="ECO:0000313" key="5">
    <source>
        <dbReference type="EMBL" id="KAK6317072.1"/>
    </source>
</evidence>
<sequence>MEQDIAALELVEVRKLHELVRRLEIQNESLSERRRNINTNNQALSGVLISCPSSLEESQNCCDLLDPEPADVNGEDGISPPPLESPRNTLVGQDGHVYDGCYAHLPHSDILEETHRQGCLGSEELVDRDTEKRAEQSSLELVDLLDLEEGCEVENEVSWLYESPKKRASAEGSDESPLKWCRQVLDNPSPETEVACRTLINILDQKTRWRSFFSSRSHRHPVAFPDTGYLCMGSPSPRYHRSTDRSQQTNKPNSSDDNDAILPPSMDENEPSFSDDSITMGYRLQDLTDVQIMARMQEASLRQDYASIPAAATPFRSPGASMLSPSNYSYSDLEFDKYSLEDTVAYTPPPSQLPHYRRSPLGQSPSAIAQPGYSSQLPRPPSQATTQSKLLKLAKSREGLRSNMYNLDSTPPRTSLRSLQAVRTSRNLEANGQLLTDHPTSRLTFPVAGSTRSPPGESSVKLRSGGRSSSVSAKILSSSDPATGAARQSLRESFQASSIRGLPRVQSFSPSGLRIPCPSKDFSVGGYLSSHGRVYASPERSTTLAWGRLGQPANAHR</sequence>
<dbReference type="PANTHER" id="PTHR22406:SF5">
    <property type="entry name" value="SLAIN MOTIF-CONTAINING PROTEIN-LIKE"/>
    <property type="match status" value="1"/>
</dbReference>
<dbReference type="GO" id="GO:0031122">
    <property type="term" value="P:cytoplasmic microtubule organization"/>
    <property type="evidence" value="ECO:0007669"/>
    <property type="project" value="TreeGrafter"/>
</dbReference>
<accession>A0AAN8LXB1</accession>
<name>A0AAN8LXB1_9TELE</name>
<comment type="similarity">
    <text evidence="1">Belongs to the SLAIN motif-containing family.</text>
</comment>
<dbReference type="PANTHER" id="PTHR22406">
    <property type="entry name" value="NASCENT POLYPEPTIDE-ASSOCIATED COMPLEX SUBUNIT ALPHA, MUSCLE-SPECIFIC FORM"/>
    <property type="match status" value="1"/>
</dbReference>
<feature type="region of interest" description="Disordered" evidence="4">
    <location>
        <begin position="346"/>
        <end position="388"/>
    </location>
</feature>
<feature type="compositionally biased region" description="Polar residues" evidence="4">
    <location>
        <begin position="245"/>
        <end position="255"/>
    </location>
</feature>
<evidence type="ECO:0000313" key="6">
    <source>
        <dbReference type="Proteomes" id="UP001356427"/>
    </source>
</evidence>
<feature type="compositionally biased region" description="Low complexity" evidence="4">
    <location>
        <begin position="468"/>
        <end position="479"/>
    </location>
</feature>